<proteinExistence type="predicted"/>
<dbReference type="NCBIfam" id="NF046078">
    <property type="entry name" value="STM4504_CBY0614"/>
    <property type="match status" value="1"/>
</dbReference>
<accession>A0A1I2G1R3</accession>
<evidence type="ECO:0000259" key="1">
    <source>
        <dbReference type="Pfam" id="PF18863"/>
    </source>
</evidence>
<dbReference type="Pfam" id="PF18863">
    <property type="entry name" value="AbiJ_NTD4"/>
    <property type="match status" value="1"/>
</dbReference>
<name>A0A1I2G1R3_9BACT</name>
<organism evidence="3 4">
    <name type="scientific">Spirosoma endophyticum</name>
    <dbReference type="NCBI Taxonomy" id="662367"/>
    <lineage>
        <taxon>Bacteria</taxon>
        <taxon>Pseudomonadati</taxon>
        <taxon>Bacteroidota</taxon>
        <taxon>Cytophagia</taxon>
        <taxon>Cytophagales</taxon>
        <taxon>Cytophagaceae</taxon>
        <taxon>Spirosoma</taxon>
    </lineage>
</organism>
<evidence type="ECO:0000313" key="4">
    <source>
        <dbReference type="Proteomes" id="UP000198598"/>
    </source>
</evidence>
<dbReference type="AlphaFoldDB" id="A0A1I2G1R3"/>
<dbReference type="InterPro" id="IPR054280">
    <property type="entry name" value="DUF7014"/>
</dbReference>
<reference evidence="3 4" key="1">
    <citation type="submission" date="2016-10" db="EMBL/GenBank/DDBJ databases">
        <authorList>
            <person name="de Groot N.N."/>
        </authorList>
    </citation>
    <scope>NUCLEOTIDE SEQUENCE [LARGE SCALE GENOMIC DNA]</scope>
    <source>
        <strain evidence="3 4">DSM 26130</strain>
    </source>
</reference>
<evidence type="ECO:0000313" key="3">
    <source>
        <dbReference type="EMBL" id="SFF11624.1"/>
    </source>
</evidence>
<feature type="domain" description="HEPN AbiJ-N-terminal" evidence="1">
    <location>
        <begin position="11"/>
        <end position="128"/>
    </location>
</feature>
<gene>
    <name evidence="3" type="ORF">SAMN05216167_12934</name>
</gene>
<sequence>MDNTGYGPQEASKAYQYIHKALCKEYGVFTLNVENFSSDKEHIIRYLLKENNTEKVLDVVEVTFQYIEAVIPLINNYAYIAHISSSPDNAIEELNQRFKEHAIGYQYEASPIIRTDSTYTHSEIVKPALSLLSNEIFQGAFDEYTKAHEHYRHNRNKECLAECLKAFESTMKIICSQKKWKYDQKDTASKLIKACAENGLFQSFSETQLGSLKNLLEGGIPTIRNKFGGHGQGEVIQQVDSKLTRYCLNMTGTTIIFMIEQSNIK</sequence>
<protein>
    <recommendedName>
        <fullName evidence="5">Abortive infection C-terminus</fullName>
    </recommendedName>
</protein>
<dbReference type="InterPro" id="IPR049503">
    <property type="entry name" value="AbiJ_NTD4"/>
</dbReference>
<evidence type="ECO:0000259" key="2">
    <source>
        <dbReference type="Pfam" id="PF22809"/>
    </source>
</evidence>
<feature type="domain" description="DUF7014" evidence="2">
    <location>
        <begin position="136"/>
        <end position="260"/>
    </location>
</feature>
<dbReference type="Proteomes" id="UP000198598">
    <property type="component" value="Unassembled WGS sequence"/>
</dbReference>
<dbReference type="EMBL" id="FOLQ01000029">
    <property type="protein sequence ID" value="SFF11624.1"/>
    <property type="molecule type" value="Genomic_DNA"/>
</dbReference>
<keyword evidence="4" id="KW-1185">Reference proteome</keyword>
<evidence type="ECO:0008006" key="5">
    <source>
        <dbReference type="Google" id="ProtNLM"/>
    </source>
</evidence>
<dbReference type="Pfam" id="PF22809">
    <property type="entry name" value="DUF7014"/>
    <property type="match status" value="1"/>
</dbReference>